<organism evidence="1 2">
    <name type="scientific">Pseudoalteromonas aurantia</name>
    <dbReference type="NCBI Taxonomy" id="43654"/>
    <lineage>
        <taxon>Bacteria</taxon>
        <taxon>Pseudomonadati</taxon>
        <taxon>Pseudomonadota</taxon>
        <taxon>Gammaproteobacteria</taxon>
        <taxon>Alteromonadales</taxon>
        <taxon>Pseudoalteromonadaceae</taxon>
        <taxon>Pseudoalteromonas</taxon>
    </lineage>
</organism>
<evidence type="ECO:0000313" key="2">
    <source>
        <dbReference type="Proteomes" id="UP000307164"/>
    </source>
</evidence>
<dbReference type="Proteomes" id="UP000307164">
    <property type="component" value="Unassembled WGS sequence"/>
</dbReference>
<sequence length="197" mass="22928">MVLIHRADIMKIKLIFLLIIAFIHNSSYAGRKLGLTELVIFDRGLGFYELSARHKLKPYPFPELLKFHVCGSGHFVEGKDNGETKFNIKKCDLKNHEIAVSLFHEKKGERVFYQKISPEKCRPNSLYNSIFRNYEGKVNIFLADFYINEPYVIKTESGVVLDRFKTVQGCTYYAEFEIPIEEKSIFINDKPYSIETL</sequence>
<accession>A0ABY2VU39</accession>
<protein>
    <submittedName>
        <fullName evidence="1">Uncharacterized protein</fullName>
    </submittedName>
</protein>
<reference evidence="2" key="2">
    <citation type="submission" date="2019-06" db="EMBL/GenBank/DDBJ databases">
        <title>Co-occurence of chitin degradation, pigmentation and bioactivity in marine Pseudoalteromonas.</title>
        <authorList>
            <person name="Sonnenschein E.C."/>
            <person name="Bech P.K."/>
        </authorList>
    </citation>
    <scope>NUCLEOTIDE SEQUENCE [LARGE SCALE GENOMIC DNA]</scope>
    <source>
        <strain evidence="2">S3895</strain>
    </source>
</reference>
<comment type="caution">
    <text evidence="1">The sequence shown here is derived from an EMBL/GenBank/DDBJ whole genome shotgun (WGS) entry which is preliminary data.</text>
</comment>
<evidence type="ECO:0000313" key="1">
    <source>
        <dbReference type="EMBL" id="TMO71704.1"/>
    </source>
</evidence>
<name>A0ABY2VU39_9GAMM</name>
<reference evidence="1 2" key="1">
    <citation type="submission" date="2018-01" db="EMBL/GenBank/DDBJ databases">
        <authorList>
            <person name="Paulsen S."/>
            <person name="Gram L.K."/>
        </authorList>
    </citation>
    <scope>NUCLEOTIDE SEQUENCE [LARGE SCALE GENOMIC DNA]</scope>
    <source>
        <strain evidence="1 2">S3895</strain>
    </source>
</reference>
<proteinExistence type="predicted"/>
<dbReference type="EMBL" id="PNBW01000096">
    <property type="protein sequence ID" value="TMO71704.1"/>
    <property type="molecule type" value="Genomic_DNA"/>
</dbReference>
<keyword evidence="2" id="KW-1185">Reference proteome</keyword>
<gene>
    <name evidence="1" type="ORF">CWC20_16730</name>
</gene>